<sequence>MEIHIKAIGILLISLAVIHAAFPRYFKWREELSTLSLINRQMMWVHTFFIAFTLLLTGVLCLLFSTDLQQSKLGRFVCFGLGLFWGIRLLFQFFVYSPSLWKGKRFETTIHVLFSLLWLYFGVVFFSVFLTDAV</sequence>
<evidence type="ECO:0000313" key="2">
    <source>
        <dbReference type="EMBL" id="KGE14462.1"/>
    </source>
</evidence>
<dbReference type="OrthoDB" id="670562at2"/>
<dbReference type="AlphaFoldDB" id="A0A0B8T0X6"/>
<dbReference type="Proteomes" id="UP000031802">
    <property type="component" value="Unassembled WGS sequence"/>
</dbReference>
<dbReference type="STRING" id="1229276.DI53_1491"/>
<organism evidence="2 3">
    <name type="scientific">Sphingobacterium deserti</name>
    <dbReference type="NCBI Taxonomy" id="1229276"/>
    <lineage>
        <taxon>Bacteria</taxon>
        <taxon>Pseudomonadati</taxon>
        <taxon>Bacteroidota</taxon>
        <taxon>Sphingobacteriia</taxon>
        <taxon>Sphingobacteriales</taxon>
        <taxon>Sphingobacteriaceae</taxon>
        <taxon>Sphingobacterium</taxon>
    </lineage>
</organism>
<evidence type="ECO:0000256" key="1">
    <source>
        <dbReference type="SAM" id="Phobius"/>
    </source>
</evidence>
<dbReference type="RefSeq" id="WP_037497213.1">
    <property type="nucleotide sequence ID" value="NZ_JJMU01000024.1"/>
</dbReference>
<accession>A0A0B8T0X6</accession>
<evidence type="ECO:0000313" key="3">
    <source>
        <dbReference type="Proteomes" id="UP000031802"/>
    </source>
</evidence>
<protein>
    <submittedName>
        <fullName evidence="2">Uncharacterized protein</fullName>
    </submittedName>
</protein>
<feature type="transmembrane region" description="Helical" evidence="1">
    <location>
        <begin position="76"/>
        <end position="96"/>
    </location>
</feature>
<reference evidence="2 3" key="2">
    <citation type="journal article" date="2015" name="PLoS ONE">
        <title>Whole-Genome Optical Mapping and Finished Genome Sequence of Sphingobacterium deserti sp. nov., a New Species Isolated from the Western Desert of China.</title>
        <authorList>
            <person name="Teng C."/>
            <person name="Zhou Z."/>
            <person name="Molnar I."/>
            <person name="Li X."/>
            <person name="Tang R."/>
            <person name="Chen M."/>
            <person name="Wang L."/>
            <person name="Su S."/>
            <person name="Zhang W."/>
            <person name="Lin M."/>
        </authorList>
    </citation>
    <scope>NUCLEOTIDE SEQUENCE [LARGE SCALE GENOMIC DNA]</scope>
    <source>
        <strain evidence="3">ACCC05744</strain>
    </source>
</reference>
<gene>
    <name evidence="2" type="ORF">DI53_1491</name>
</gene>
<comment type="caution">
    <text evidence="2">The sequence shown here is derived from an EMBL/GenBank/DDBJ whole genome shotgun (WGS) entry which is preliminary data.</text>
</comment>
<dbReference type="EMBL" id="JJMU01000024">
    <property type="protein sequence ID" value="KGE14462.1"/>
    <property type="molecule type" value="Genomic_DNA"/>
</dbReference>
<proteinExistence type="predicted"/>
<keyword evidence="1" id="KW-0472">Membrane</keyword>
<dbReference type="eggNOG" id="ENOG5031MGE">
    <property type="taxonomic scope" value="Bacteria"/>
</dbReference>
<feature type="transmembrane region" description="Helical" evidence="1">
    <location>
        <begin position="44"/>
        <end position="64"/>
    </location>
</feature>
<keyword evidence="1" id="KW-0812">Transmembrane</keyword>
<reference evidence="3" key="1">
    <citation type="submission" date="2014-04" db="EMBL/GenBank/DDBJ databases">
        <title>Whole-Genome optical mapping and complete genome sequence of Sphingobacterium deserti sp. nov., a new spaces isolated from desert in the west of China.</title>
        <authorList>
            <person name="Teng C."/>
            <person name="Zhou Z."/>
            <person name="Li X."/>
            <person name="Chen M."/>
            <person name="Lin M."/>
            <person name="Wang L."/>
            <person name="Su S."/>
            <person name="Zhang C."/>
            <person name="Zhang W."/>
        </authorList>
    </citation>
    <scope>NUCLEOTIDE SEQUENCE [LARGE SCALE GENOMIC DNA]</scope>
    <source>
        <strain evidence="3">ACCC05744</strain>
    </source>
</reference>
<feature type="transmembrane region" description="Helical" evidence="1">
    <location>
        <begin position="108"/>
        <end position="130"/>
    </location>
</feature>
<keyword evidence="1" id="KW-1133">Transmembrane helix</keyword>
<keyword evidence="3" id="KW-1185">Reference proteome</keyword>
<name>A0A0B8T0X6_9SPHI</name>